<dbReference type="Pfam" id="PF13185">
    <property type="entry name" value="GAF_2"/>
    <property type="match status" value="1"/>
</dbReference>
<dbReference type="SUPFAM" id="SSF55073">
    <property type="entry name" value="Nucleotide cyclase"/>
    <property type="match status" value="1"/>
</dbReference>
<keyword evidence="4" id="KW-0548">Nucleotidyltransferase</keyword>
<dbReference type="Gene3D" id="3.30.450.40">
    <property type="match status" value="1"/>
</dbReference>
<dbReference type="InterPro" id="IPR043128">
    <property type="entry name" value="Rev_trsase/Diguanyl_cyclase"/>
</dbReference>
<feature type="domain" description="GGDEF" evidence="3">
    <location>
        <begin position="204"/>
        <end position="337"/>
    </location>
</feature>
<sequence>MQENVIPTLATALETEKTFEGVVRQLLGMLELVTDLESTYLTQIDLDKGVQSILYSRNSKSMQIPEGLSVPWGDTLCKRALEEKIPYTDDVAQCWSDSEAAKALGIATYASTPIYLEDGSLYGTLCAASSEPKPLTGKGQQFLLLFAQLIAQYAQKEQLVQQLQSANSALITYSYTDPLTGLHNRRAIMQELTRLFAQAQRTGQHIVLAFIDLDGFKQINDVHGHDAGDVFLVQIGQRLTSGLRAGDLLGRLGGDEFIVAGLAATTGAAVDEVTASLQARIGPLLIGHYDLGTSQLQYQGASIGVVMVDPHIHTPQQAMQQADAAMYVSKKQRKNTH</sequence>
<proteinExistence type="predicted"/>
<dbReference type="GO" id="GO:1902201">
    <property type="term" value="P:negative regulation of bacterial-type flagellum-dependent cell motility"/>
    <property type="evidence" value="ECO:0007669"/>
    <property type="project" value="TreeGrafter"/>
</dbReference>
<evidence type="ECO:0000256" key="2">
    <source>
        <dbReference type="ARBA" id="ARBA00034247"/>
    </source>
</evidence>
<dbReference type="Pfam" id="PF00990">
    <property type="entry name" value="GGDEF"/>
    <property type="match status" value="1"/>
</dbReference>
<reference evidence="4" key="1">
    <citation type="submission" date="2024-05" db="EMBL/GenBank/DDBJ databases">
        <authorList>
            <person name="Yang L."/>
            <person name="Pan L."/>
        </authorList>
    </citation>
    <scope>NUCLEOTIDE SEQUENCE</scope>
    <source>
        <strain evidence="4">FCG-7</strain>
    </source>
</reference>
<dbReference type="PANTHER" id="PTHR45138">
    <property type="entry name" value="REGULATORY COMPONENTS OF SENSORY TRANSDUCTION SYSTEM"/>
    <property type="match status" value="1"/>
</dbReference>
<dbReference type="GO" id="GO:0052621">
    <property type="term" value="F:diguanylate cyclase activity"/>
    <property type="evidence" value="ECO:0007669"/>
    <property type="project" value="UniProtKB-EC"/>
</dbReference>
<protein>
    <recommendedName>
        <fullName evidence="1">diguanylate cyclase</fullName>
        <ecNumber evidence="1">2.7.7.65</ecNumber>
    </recommendedName>
</protein>
<gene>
    <name evidence="4" type="ORF">ABHF33_03295</name>
</gene>
<dbReference type="GO" id="GO:0043709">
    <property type="term" value="P:cell adhesion involved in single-species biofilm formation"/>
    <property type="evidence" value="ECO:0007669"/>
    <property type="project" value="TreeGrafter"/>
</dbReference>
<dbReference type="PANTHER" id="PTHR45138:SF9">
    <property type="entry name" value="DIGUANYLATE CYCLASE DGCM-RELATED"/>
    <property type="match status" value="1"/>
</dbReference>
<dbReference type="AlphaFoldDB" id="A0AAU7FBA7"/>
<dbReference type="InterPro" id="IPR029787">
    <property type="entry name" value="Nucleotide_cyclase"/>
</dbReference>
<organism evidence="4">
    <name type="scientific">Chitinibacter mangrovi</name>
    <dbReference type="NCBI Taxonomy" id="3153927"/>
    <lineage>
        <taxon>Bacteria</taxon>
        <taxon>Pseudomonadati</taxon>
        <taxon>Pseudomonadota</taxon>
        <taxon>Betaproteobacteria</taxon>
        <taxon>Neisseriales</taxon>
        <taxon>Chitinibacteraceae</taxon>
        <taxon>Chitinibacter</taxon>
    </lineage>
</organism>
<dbReference type="KEGG" id="cmav:ABHF33_03295"/>
<dbReference type="GO" id="GO:0005886">
    <property type="term" value="C:plasma membrane"/>
    <property type="evidence" value="ECO:0007669"/>
    <property type="project" value="TreeGrafter"/>
</dbReference>
<evidence type="ECO:0000256" key="1">
    <source>
        <dbReference type="ARBA" id="ARBA00012528"/>
    </source>
</evidence>
<dbReference type="InterPro" id="IPR003018">
    <property type="entry name" value="GAF"/>
</dbReference>
<dbReference type="SMART" id="SM00267">
    <property type="entry name" value="GGDEF"/>
    <property type="match status" value="1"/>
</dbReference>
<name>A0AAU7FBA7_9NEIS</name>
<dbReference type="RefSeq" id="WP_348945632.1">
    <property type="nucleotide sequence ID" value="NZ_CP157355.1"/>
</dbReference>
<dbReference type="SUPFAM" id="SSF55781">
    <property type="entry name" value="GAF domain-like"/>
    <property type="match status" value="1"/>
</dbReference>
<dbReference type="CDD" id="cd01949">
    <property type="entry name" value="GGDEF"/>
    <property type="match status" value="1"/>
</dbReference>
<dbReference type="InterPro" id="IPR050469">
    <property type="entry name" value="Diguanylate_Cyclase"/>
</dbReference>
<keyword evidence="4" id="KW-0808">Transferase</keyword>
<dbReference type="NCBIfam" id="TIGR00254">
    <property type="entry name" value="GGDEF"/>
    <property type="match status" value="1"/>
</dbReference>
<comment type="catalytic activity">
    <reaction evidence="2">
        <text>2 GTP = 3',3'-c-di-GMP + 2 diphosphate</text>
        <dbReference type="Rhea" id="RHEA:24898"/>
        <dbReference type="ChEBI" id="CHEBI:33019"/>
        <dbReference type="ChEBI" id="CHEBI:37565"/>
        <dbReference type="ChEBI" id="CHEBI:58805"/>
        <dbReference type="EC" id="2.7.7.65"/>
    </reaction>
</comment>
<dbReference type="SMART" id="SM00065">
    <property type="entry name" value="GAF"/>
    <property type="match status" value="1"/>
</dbReference>
<dbReference type="EMBL" id="CP157355">
    <property type="protein sequence ID" value="XBM01330.1"/>
    <property type="molecule type" value="Genomic_DNA"/>
</dbReference>
<dbReference type="Gene3D" id="3.30.70.270">
    <property type="match status" value="1"/>
</dbReference>
<evidence type="ECO:0000259" key="3">
    <source>
        <dbReference type="PROSITE" id="PS50887"/>
    </source>
</evidence>
<accession>A0AAU7FBA7</accession>
<dbReference type="EC" id="2.7.7.65" evidence="1"/>
<dbReference type="PROSITE" id="PS50887">
    <property type="entry name" value="GGDEF"/>
    <property type="match status" value="1"/>
</dbReference>
<dbReference type="InterPro" id="IPR000160">
    <property type="entry name" value="GGDEF_dom"/>
</dbReference>
<dbReference type="InterPro" id="IPR029016">
    <property type="entry name" value="GAF-like_dom_sf"/>
</dbReference>
<evidence type="ECO:0000313" key="4">
    <source>
        <dbReference type="EMBL" id="XBM01330.1"/>
    </source>
</evidence>